<accession>A0A7C9LF61</accession>
<dbReference type="InterPro" id="IPR023210">
    <property type="entry name" value="NADP_OxRdtase_dom"/>
</dbReference>
<gene>
    <name evidence="2" type="ORF">GLX25_16000</name>
</gene>
<dbReference type="GO" id="GO:0005829">
    <property type="term" value="C:cytosol"/>
    <property type="evidence" value="ECO:0007669"/>
    <property type="project" value="TreeGrafter"/>
</dbReference>
<protein>
    <submittedName>
        <fullName evidence="2">Aldo/keto reductase</fullName>
    </submittedName>
</protein>
<evidence type="ECO:0000313" key="2">
    <source>
        <dbReference type="EMBL" id="MUN08611.1"/>
    </source>
</evidence>
<dbReference type="EMBL" id="WODA01000025">
    <property type="protein sequence ID" value="MUN08611.1"/>
    <property type="molecule type" value="Genomic_DNA"/>
</dbReference>
<dbReference type="Gene3D" id="3.20.20.100">
    <property type="entry name" value="NADP-dependent oxidoreductase domain"/>
    <property type="match status" value="1"/>
</dbReference>
<dbReference type="CDD" id="cd19090">
    <property type="entry name" value="AKR_AKR15A-like"/>
    <property type="match status" value="1"/>
</dbReference>
<keyword evidence="3" id="KW-1185">Reference proteome</keyword>
<dbReference type="RefSeq" id="WP_155843484.1">
    <property type="nucleotide sequence ID" value="NZ_BAAAIA010000008.1"/>
</dbReference>
<reference evidence="2 3" key="1">
    <citation type="submission" date="2019-11" db="EMBL/GenBank/DDBJ databases">
        <title>Agromyces kandeliae sp. nov., isolated from mangrove soil.</title>
        <authorList>
            <person name="Wang R."/>
        </authorList>
    </citation>
    <scope>NUCLEOTIDE SEQUENCE [LARGE SCALE GENOMIC DNA]</scope>
    <source>
        <strain evidence="2 3">JCM 11431</strain>
    </source>
</reference>
<evidence type="ECO:0000259" key="1">
    <source>
        <dbReference type="Pfam" id="PF00248"/>
    </source>
</evidence>
<dbReference type="PANTHER" id="PTHR42686">
    <property type="entry name" value="GH17980P-RELATED"/>
    <property type="match status" value="1"/>
</dbReference>
<dbReference type="SUPFAM" id="SSF51430">
    <property type="entry name" value="NAD(P)-linked oxidoreductase"/>
    <property type="match status" value="1"/>
</dbReference>
<sequence>MSAEVTQASSLRRLGRSGLLTTPVGIGGSPLGGMEGLYGHDTSHEDGVATAVRALTGPFTLLDTSNAYGNGRSEQRIGEAIRNLGGVPDGYLVATKVDADPTSGAFDRDRVLRSFEESTERLGLDHIDLLHLHDPEGHISVDEALGRNGAIEGLIELRDAGLAGSIGIAGGAAAEITRYVETDHFDVLLTHNRWTLVDRTANELLDRARALNMGVINAAPFGGGVLARRPRPGDRYAYGLGTAEQVNAAERIATFLGTVGIPIAAAALQFSVRESRIDTTLIGASNPGRIDEAQRLLDVKIPDEVWVELDELTPARTHWIND</sequence>
<comment type="caution">
    <text evidence="2">The sequence shown here is derived from an EMBL/GenBank/DDBJ whole genome shotgun (WGS) entry which is preliminary data.</text>
</comment>
<evidence type="ECO:0000313" key="3">
    <source>
        <dbReference type="Proteomes" id="UP000480122"/>
    </source>
</evidence>
<dbReference type="InterPro" id="IPR036812">
    <property type="entry name" value="NAD(P)_OxRdtase_dom_sf"/>
</dbReference>
<proteinExistence type="predicted"/>
<dbReference type="AlphaFoldDB" id="A0A7C9LF61"/>
<name>A0A7C9LF61_9MICO</name>
<dbReference type="OrthoDB" id="9768851at2"/>
<dbReference type="Pfam" id="PF00248">
    <property type="entry name" value="Aldo_ket_red"/>
    <property type="match status" value="1"/>
</dbReference>
<dbReference type="Proteomes" id="UP000480122">
    <property type="component" value="Unassembled WGS sequence"/>
</dbReference>
<dbReference type="GO" id="GO:0016491">
    <property type="term" value="F:oxidoreductase activity"/>
    <property type="evidence" value="ECO:0007669"/>
    <property type="project" value="InterPro"/>
</dbReference>
<feature type="domain" description="NADP-dependent oxidoreductase" evidence="1">
    <location>
        <begin position="24"/>
        <end position="312"/>
    </location>
</feature>
<organism evidence="2 3">
    <name type="scientific">Agromyces luteolus</name>
    <dbReference type="NCBI Taxonomy" id="88373"/>
    <lineage>
        <taxon>Bacteria</taxon>
        <taxon>Bacillati</taxon>
        <taxon>Actinomycetota</taxon>
        <taxon>Actinomycetes</taxon>
        <taxon>Micrococcales</taxon>
        <taxon>Microbacteriaceae</taxon>
        <taxon>Agromyces</taxon>
    </lineage>
</organism>
<dbReference type="PANTHER" id="PTHR42686:SF1">
    <property type="entry name" value="GH17980P-RELATED"/>
    <property type="match status" value="1"/>
</dbReference>
<dbReference type="InterPro" id="IPR020471">
    <property type="entry name" value="AKR"/>
</dbReference>